<dbReference type="Proteomes" id="UP000800092">
    <property type="component" value="Unassembled WGS sequence"/>
</dbReference>
<proteinExistence type="inferred from homology"/>
<dbReference type="OrthoDB" id="5417844at2759"/>
<evidence type="ECO:0000256" key="6">
    <source>
        <dbReference type="SAM" id="MobiDB-lite"/>
    </source>
</evidence>
<evidence type="ECO:0000256" key="5">
    <source>
        <dbReference type="ARBA" id="ARBA00038359"/>
    </source>
</evidence>
<dbReference type="Pfam" id="PF20684">
    <property type="entry name" value="Fung_rhodopsin"/>
    <property type="match status" value="1"/>
</dbReference>
<evidence type="ECO:0000259" key="8">
    <source>
        <dbReference type="Pfam" id="PF20684"/>
    </source>
</evidence>
<keyword evidence="4 7" id="KW-0472">Membrane</keyword>
<feature type="transmembrane region" description="Helical" evidence="7">
    <location>
        <begin position="253"/>
        <end position="274"/>
    </location>
</feature>
<feature type="region of interest" description="Disordered" evidence="6">
    <location>
        <begin position="322"/>
        <end position="364"/>
    </location>
</feature>
<accession>A0A6A6HC66</accession>
<feature type="transmembrane region" description="Helical" evidence="7">
    <location>
        <begin position="212"/>
        <end position="233"/>
    </location>
</feature>
<sequence length="364" mass="40134">MDSAPPVGDFHPFDSPRARRLLGVLILMMILATIAVGARLISRKIKGANLWWDDWLAVTALTFNYLNNACTLYQIIVGGIGNHTPLIPMENLIKLAKSLPLAQCLYALNMGLIRLSICMLFLRIFRIDKTFRRLVYGATAANVAWIIFNIFIVCFRCIPFSKNWNVDEPGHCVSELVVTTIVAATGTAMEFFIWSIPIPLVWKLHMSTSRKIALTGVFLLGLFDIAVGIVRVVTVVNVSYVDQSWGEEPAVEWILTETGVAIVVACLPICPPIFRKALPASMRSFHKHSNNSFQGNKKGYYQSQEDHFQLVGNLSGGKNTAFAKGPVGRSTSESEGDANSDGVVQGTGDPEMGRVRVQQTFAVE</sequence>
<keyword evidence="3 7" id="KW-1133">Transmembrane helix</keyword>
<dbReference type="PANTHER" id="PTHR33048">
    <property type="entry name" value="PTH11-LIKE INTEGRAL MEMBRANE PROTEIN (AFU_ORTHOLOGUE AFUA_5G11245)"/>
    <property type="match status" value="1"/>
</dbReference>
<dbReference type="GO" id="GO:0016020">
    <property type="term" value="C:membrane"/>
    <property type="evidence" value="ECO:0007669"/>
    <property type="project" value="UniProtKB-SubCell"/>
</dbReference>
<evidence type="ECO:0000313" key="10">
    <source>
        <dbReference type="Proteomes" id="UP000800092"/>
    </source>
</evidence>
<feature type="transmembrane region" description="Helical" evidence="7">
    <location>
        <begin position="20"/>
        <end position="42"/>
    </location>
</feature>
<feature type="transmembrane region" description="Helical" evidence="7">
    <location>
        <begin position="100"/>
        <end position="122"/>
    </location>
</feature>
<name>A0A6A6HC66_VIRVR</name>
<comment type="subcellular location">
    <subcellularLocation>
        <location evidence="1">Membrane</location>
        <topology evidence="1">Multi-pass membrane protein</topology>
    </subcellularLocation>
</comment>
<feature type="transmembrane region" description="Helical" evidence="7">
    <location>
        <begin position="178"/>
        <end position="200"/>
    </location>
</feature>
<feature type="domain" description="Rhodopsin" evidence="8">
    <location>
        <begin position="38"/>
        <end position="276"/>
    </location>
</feature>
<keyword evidence="10" id="KW-1185">Reference proteome</keyword>
<reference evidence="9" key="1">
    <citation type="journal article" date="2020" name="Stud. Mycol.">
        <title>101 Dothideomycetes genomes: a test case for predicting lifestyles and emergence of pathogens.</title>
        <authorList>
            <person name="Haridas S."/>
            <person name="Albert R."/>
            <person name="Binder M."/>
            <person name="Bloem J."/>
            <person name="Labutti K."/>
            <person name="Salamov A."/>
            <person name="Andreopoulos B."/>
            <person name="Baker S."/>
            <person name="Barry K."/>
            <person name="Bills G."/>
            <person name="Bluhm B."/>
            <person name="Cannon C."/>
            <person name="Castanera R."/>
            <person name="Culley D."/>
            <person name="Daum C."/>
            <person name="Ezra D."/>
            <person name="Gonzalez J."/>
            <person name="Henrissat B."/>
            <person name="Kuo A."/>
            <person name="Liang C."/>
            <person name="Lipzen A."/>
            <person name="Lutzoni F."/>
            <person name="Magnuson J."/>
            <person name="Mondo S."/>
            <person name="Nolan M."/>
            <person name="Ohm R."/>
            <person name="Pangilinan J."/>
            <person name="Park H.-J."/>
            <person name="Ramirez L."/>
            <person name="Alfaro M."/>
            <person name="Sun H."/>
            <person name="Tritt A."/>
            <person name="Yoshinaga Y."/>
            <person name="Zwiers L.-H."/>
            <person name="Turgeon B."/>
            <person name="Goodwin S."/>
            <person name="Spatafora J."/>
            <person name="Crous P."/>
            <person name="Grigoriev I."/>
        </authorList>
    </citation>
    <scope>NUCLEOTIDE SEQUENCE</scope>
    <source>
        <strain evidence="9">Tuck. ex Michener</strain>
    </source>
</reference>
<protein>
    <recommendedName>
        <fullName evidence="8">Rhodopsin domain-containing protein</fullName>
    </recommendedName>
</protein>
<organism evidence="9 10">
    <name type="scientific">Viridothelium virens</name>
    <name type="common">Speckled blister lichen</name>
    <name type="synonym">Trypethelium virens</name>
    <dbReference type="NCBI Taxonomy" id="1048519"/>
    <lineage>
        <taxon>Eukaryota</taxon>
        <taxon>Fungi</taxon>
        <taxon>Dikarya</taxon>
        <taxon>Ascomycota</taxon>
        <taxon>Pezizomycotina</taxon>
        <taxon>Dothideomycetes</taxon>
        <taxon>Dothideomycetes incertae sedis</taxon>
        <taxon>Trypetheliales</taxon>
        <taxon>Trypetheliaceae</taxon>
        <taxon>Viridothelium</taxon>
    </lineage>
</organism>
<dbReference type="InterPro" id="IPR049326">
    <property type="entry name" value="Rhodopsin_dom_fungi"/>
</dbReference>
<dbReference type="EMBL" id="ML991791">
    <property type="protein sequence ID" value="KAF2235441.1"/>
    <property type="molecule type" value="Genomic_DNA"/>
</dbReference>
<evidence type="ECO:0000256" key="7">
    <source>
        <dbReference type="SAM" id="Phobius"/>
    </source>
</evidence>
<evidence type="ECO:0000313" key="9">
    <source>
        <dbReference type="EMBL" id="KAF2235441.1"/>
    </source>
</evidence>
<feature type="transmembrane region" description="Helical" evidence="7">
    <location>
        <begin position="54"/>
        <end position="80"/>
    </location>
</feature>
<dbReference type="PANTHER" id="PTHR33048:SF47">
    <property type="entry name" value="INTEGRAL MEMBRANE PROTEIN-RELATED"/>
    <property type="match status" value="1"/>
</dbReference>
<gene>
    <name evidence="9" type="ORF">EV356DRAFT_514256</name>
</gene>
<dbReference type="InterPro" id="IPR052337">
    <property type="entry name" value="SAT4-like"/>
</dbReference>
<keyword evidence="2 7" id="KW-0812">Transmembrane</keyword>
<evidence type="ECO:0000256" key="3">
    <source>
        <dbReference type="ARBA" id="ARBA00022989"/>
    </source>
</evidence>
<evidence type="ECO:0000256" key="4">
    <source>
        <dbReference type="ARBA" id="ARBA00023136"/>
    </source>
</evidence>
<feature type="transmembrane region" description="Helical" evidence="7">
    <location>
        <begin position="134"/>
        <end position="158"/>
    </location>
</feature>
<evidence type="ECO:0000256" key="2">
    <source>
        <dbReference type="ARBA" id="ARBA00022692"/>
    </source>
</evidence>
<evidence type="ECO:0000256" key="1">
    <source>
        <dbReference type="ARBA" id="ARBA00004141"/>
    </source>
</evidence>
<dbReference type="AlphaFoldDB" id="A0A6A6HC66"/>
<comment type="similarity">
    <text evidence="5">Belongs to the SAT4 family.</text>
</comment>